<keyword evidence="5" id="KW-0456">Lyase</keyword>
<evidence type="ECO:0000313" key="8">
    <source>
        <dbReference type="RefSeq" id="XP_027193712.1"/>
    </source>
</evidence>
<protein>
    <submittedName>
        <fullName evidence="8">Phospholipase D LspiSicTox-betaIE1ii-like</fullName>
    </submittedName>
</protein>
<keyword evidence="3" id="KW-0460">Magnesium</keyword>
<accession>A0A6P6XJY1</accession>
<dbReference type="InterPro" id="IPR017946">
    <property type="entry name" value="PLC-like_Pdiesterase_TIM-brl"/>
</dbReference>
<dbReference type="Gene3D" id="3.20.20.190">
    <property type="entry name" value="Phosphatidylinositol (PI) phosphodiesterase"/>
    <property type="match status" value="1"/>
</dbReference>
<evidence type="ECO:0000313" key="7">
    <source>
        <dbReference type="Proteomes" id="UP000515146"/>
    </source>
</evidence>
<dbReference type="GO" id="GO:0016829">
    <property type="term" value="F:lyase activity"/>
    <property type="evidence" value="ECO:0007669"/>
    <property type="project" value="UniProtKB-KW"/>
</dbReference>
<dbReference type="AlphaFoldDB" id="A0A6P6XJY1"/>
<feature type="signal peptide" evidence="6">
    <location>
        <begin position="1"/>
        <end position="24"/>
    </location>
</feature>
<gene>
    <name evidence="8" type="primary">LOC113788455</name>
</gene>
<sequence length="341" mass="40503">MMFITDSIVQLICLFALSINGYEARYSRRPFYNLAHMCNSIKKTIDFIERGANGVEVDVTFEPDDIYLHHGYPCDCFRYCWDRELLSNYLRFVRQATTPGNPRYYPQWTILYFDIKLKSFSEEEKRENGIRFANHLASFFFDKTPIKSTIRFIVAISYASDEDFLFGFIDKFKELGLYDSYKNFLGFDIGIEKDVNRVRTIWNRLDITNVWQGEGITNCLNPIVPNHLEKLVQIRDGRMSYFSKVYRWTIDLTDSLRSVMQHQIDGVMTNHPERVINILTKDPEFSRIYRLATTKDDPFQRIRANRRTRIHNNVNGKFKRAIQEISDSFVYFIREIFKSIF</sequence>
<dbReference type="GeneID" id="113788455"/>
<dbReference type="InParanoid" id="A0A6P6XJY1"/>
<organism evidence="7 8">
    <name type="scientific">Dermatophagoides pteronyssinus</name>
    <name type="common">European house dust mite</name>
    <dbReference type="NCBI Taxonomy" id="6956"/>
    <lineage>
        <taxon>Eukaryota</taxon>
        <taxon>Metazoa</taxon>
        <taxon>Ecdysozoa</taxon>
        <taxon>Arthropoda</taxon>
        <taxon>Chelicerata</taxon>
        <taxon>Arachnida</taxon>
        <taxon>Acari</taxon>
        <taxon>Acariformes</taxon>
        <taxon>Sarcoptiformes</taxon>
        <taxon>Astigmata</taxon>
        <taxon>Psoroptidia</taxon>
        <taxon>Analgoidea</taxon>
        <taxon>Pyroglyphidae</taxon>
        <taxon>Dermatophagoidinae</taxon>
        <taxon>Dermatophagoides</taxon>
    </lineage>
</organism>
<dbReference type="KEGG" id="dpte:113788455"/>
<evidence type="ECO:0000256" key="2">
    <source>
        <dbReference type="ARBA" id="ARBA00022723"/>
    </source>
</evidence>
<dbReference type="GO" id="GO:0046872">
    <property type="term" value="F:metal ion binding"/>
    <property type="evidence" value="ECO:0007669"/>
    <property type="project" value="UniProtKB-KW"/>
</dbReference>
<evidence type="ECO:0000256" key="6">
    <source>
        <dbReference type="SAM" id="SignalP"/>
    </source>
</evidence>
<dbReference type="SUPFAM" id="SSF51695">
    <property type="entry name" value="PLC-like phosphodiesterases"/>
    <property type="match status" value="1"/>
</dbReference>
<dbReference type="GO" id="GO:0006629">
    <property type="term" value="P:lipid metabolic process"/>
    <property type="evidence" value="ECO:0007669"/>
    <property type="project" value="InterPro"/>
</dbReference>
<keyword evidence="4" id="KW-1015">Disulfide bond</keyword>
<evidence type="ECO:0000256" key="5">
    <source>
        <dbReference type="ARBA" id="ARBA00023239"/>
    </source>
</evidence>
<dbReference type="OrthoDB" id="1058301at2759"/>
<evidence type="ECO:0000256" key="1">
    <source>
        <dbReference type="ARBA" id="ARBA00000110"/>
    </source>
</evidence>
<evidence type="ECO:0000256" key="3">
    <source>
        <dbReference type="ARBA" id="ARBA00022842"/>
    </source>
</evidence>
<feature type="chain" id="PRO_5028370593" evidence="6">
    <location>
        <begin position="25"/>
        <end position="341"/>
    </location>
</feature>
<keyword evidence="7" id="KW-1185">Reference proteome</keyword>
<evidence type="ECO:0000256" key="4">
    <source>
        <dbReference type="ARBA" id="ARBA00023157"/>
    </source>
</evidence>
<dbReference type="OMA" id="HGALCDC"/>
<keyword evidence="6" id="KW-0732">Signal</keyword>
<dbReference type="GO" id="GO:0008081">
    <property type="term" value="F:phosphoric diester hydrolase activity"/>
    <property type="evidence" value="ECO:0007669"/>
    <property type="project" value="InterPro"/>
</dbReference>
<proteinExistence type="predicted"/>
<comment type="catalytic activity">
    <reaction evidence="1">
        <text>an N-(acyl)-sphingosylphosphoethanolamine = an N-(acyl)-sphingosyl-1,3-cyclic phosphate + ethanolamine</text>
        <dbReference type="Rhea" id="RHEA:60648"/>
        <dbReference type="ChEBI" id="CHEBI:57603"/>
        <dbReference type="ChEBI" id="CHEBI:143891"/>
        <dbReference type="ChEBI" id="CHEBI:143892"/>
    </reaction>
</comment>
<dbReference type="RefSeq" id="XP_027193712.1">
    <property type="nucleotide sequence ID" value="XM_027337911.1"/>
</dbReference>
<reference evidence="8" key="1">
    <citation type="submission" date="2025-08" db="UniProtKB">
        <authorList>
            <consortium name="RefSeq"/>
        </authorList>
    </citation>
    <scope>IDENTIFICATION</scope>
    <source>
        <strain evidence="8">Airmid</strain>
    </source>
</reference>
<keyword evidence="2" id="KW-0479">Metal-binding</keyword>
<name>A0A6P6XJY1_DERPT</name>
<dbReference type="Proteomes" id="UP000515146">
    <property type="component" value="Unplaced"/>
</dbReference>